<dbReference type="OrthoDB" id="4334715at2"/>
<reference evidence="2 3" key="1">
    <citation type="submission" date="2017-12" db="EMBL/GenBank/DDBJ databases">
        <title>Streptomyces populusis sp. nov., a novel endophytic actinobacterium isolated from stems of Populus adenopoda Maxim.</title>
        <authorList>
            <person name="Wang Z."/>
        </authorList>
    </citation>
    <scope>NUCLEOTIDE SEQUENCE [LARGE SCALE GENOMIC DNA]</scope>
    <source>
        <strain evidence="2 3">A249</strain>
    </source>
</reference>
<dbReference type="EMBL" id="PJOS01000076">
    <property type="protein sequence ID" value="PKT69394.1"/>
    <property type="molecule type" value="Genomic_DNA"/>
</dbReference>
<keyword evidence="3" id="KW-1185">Reference proteome</keyword>
<accession>A0A2I0SHI9</accession>
<proteinExistence type="predicted"/>
<protein>
    <submittedName>
        <fullName evidence="2">Uncharacterized protein</fullName>
    </submittedName>
</protein>
<dbReference type="AlphaFoldDB" id="A0A2I0SHI9"/>
<organism evidence="2 3">
    <name type="scientific">Streptomyces populi</name>
    <dbReference type="NCBI Taxonomy" id="2058924"/>
    <lineage>
        <taxon>Bacteria</taxon>
        <taxon>Bacillati</taxon>
        <taxon>Actinomycetota</taxon>
        <taxon>Actinomycetes</taxon>
        <taxon>Kitasatosporales</taxon>
        <taxon>Streptomycetaceae</taxon>
        <taxon>Streptomyces</taxon>
    </lineage>
</organism>
<name>A0A2I0SHI9_9ACTN</name>
<sequence length="82" mass="8978">MGLGGGFRPLRPYPSRTWGSAPDPAPRTPERLNFPRPGMEKTHVRRAPEPPITRSRVRTRGAVPVHRCPSPPTPTPHPTATG</sequence>
<evidence type="ECO:0000313" key="2">
    <source>
        <dbReference type="EMBL" id="PKT69394.1"/>
    </source>
</evidence>
<feature type="compositionally biased region" description="Basic and acidic residues" evidence="1">
    <location>
        <begin position="38"/>
        <end position="48"/>
    </location>
</feature>
<gene>
    <name evidence="2" type="ORF">CW362_29890</name>
</gene>
<evidence type="ECO:0000256" key="1">
    <source>
        <dbReference type="SAM" id="MobiDB-lite"/>
    </source>
</evidence>
<feature type="compositionally biased region" description="Pro residues" evidence="1">
    <location>
        <begin position="69"/>
        <end position="82"/>
    </location>
</feature>
<dbReference type="Proteomes" id="UP000236178">
    <property type="component" value="Unassembled WGS sequence"/>
</dbReference>
<feature type="region of interest" description="Disordered" evidence="1">
    <location>
        <begin position="1"/>
        <end position="82"/>
    </location>
</feature>
<evidence type="ECO:0000313" key="3">
    <source>
        <dbReference type="Proteomes" id="UP000236178"/>
    </source>
</evidence>
<comment type="caution">
    <text evidence="2">The sequence shown here is derived from an EMBL/GenBank/DDBJ whole genome shotgun (WGS) entry which is preliminary data.</text>
</comment>